<evidence type="ECO:0000256" key="26">
    <source>
        <dbReference type="ARBA" id="ARBA00060592"/>
    </source>
</evidence>
<organism evidence="31 32">
    <name type="scientific">Thermohalobaculum xanthum</name>
    <dbReference type="NCBI Taxonomy" id="2753746"/>
    <lineage>
        <taxon>Bacteria</taxon>
        <taxon>Pseudomonadati</taxon>
        <taxon>Pseudomonadota</taxon>
        <taxon>Alphaproteobacteria</taxon>
        <taxon>Rhodobacterales</taxon>
        <taxon>Paracoccaceae</taxon>
        <taxon>Thermohalobaculum</taxon>
    </lineage>
</organism>
<evidence type="ECO:0000256" key="2">
    <source>
        <dbReference type="ARBA" id="ARBA00004752"/>
    </source>
</evidence>
<comment type="catalytic activity">
    <reaction evidence="23">
        <text>Preferential cleavage: (Ac)2-L-Lys-D-Ala-|-D-Ala. Also transpeptidation of peptidyl-alanyl moieties that are N-acyl substituents of D-alanine.</text>
        <dbReference type="EC" id="3.4.16.4"/>
    </reaction>
</comment>
<dbReference type="GO" id="GO:0006508">
    <property type="term" value="P:proteolysis"/>
    <property type="evidence" value="ECO:0007669"/>
    <property type="project" value="UniProtKB-KW"/>
</dbReference>
<evidence type="ECO:0000259" key="30">
    <source>
        <dbReference type="Pfam" id="PF17092"/>
    </source>
</evidence>
<evidence type="ECO:0000256" key="16">
    <source>
        <dbReference type="ARBA" id="ARBA00022968"/>
    </source>
</evidence>
<dbReference type="EMBL" id="JAEHHL010000001">
    <property type="protein sequence ID" value="MBK0397977.1"/>
    <property type="molecule type" value="Genomic_DNA"/>
</dbReference>
<keyword evidence="9" id="KW-0121">Carboxypeptidase</keyword>
<evidence type="ECO:0000256" key="15">
    <source>
        <dbReference type="ARBA" id="ARBA00022960"/>
    </source>
</evidence>
<comment type="similarity">
    <text evidence="4">In the N-terminal section; belongs to the glycosyltransferase 51 family.</text>
</comment>
<dbReference type="AlphaFoldDB" id="A0A8J7SCM2"/>
<dbReference type="InterPro" id="IPR031376">
    <property type="entry name" value="PCB_OB"/>
</dbReference>
<dbReference type="GO" id="GO:0009252">
    <property type="term" value="P:peptidoglycan biosynthetic process"/>
    <property type="evidence" value="ECO:0007669"/>
    <property type="project" value="UniProtKB-UniPathway"/>
</dbReference>
<comment type="caution">
    <text evidence="31">The sequence shown here is derived from an EMBL/GenBank/DDBJ whole genome shotgun (WGS) entry which is preliminary data.</text>
</comment>
<keyword evidence="14" id="KW-0378">Hydrolase</keyword>
<feature type="domain" description="Penicillin-binding protein OB-like" evidence="30">
    <location>
        <begin position="328"/>
        <end position="448"/>
    </location>
</feature>
<evidence type="ECO:0000313" key="32">
    <source>
        <dbReference type="Proteomes" id="UP000655420"/>
    </source>
</evidence>
<evidence type="ECO:0000256" key="8">
    <source>
        <dbReference type="ARBA" id="ARBA00022519"/>
    </source>
</evidence>
<evidence type="ECO:0000256" key="12">
    <source>
        <dbReference type="ARBA" id="ARBA00022679"/>
    </source>
</evidence>
<dbReference type="PANTHER" id="PTHR32282">
    <property type="entry name" value="BINDING PROTEIN TRANSPEPTIDASE, PUTATIVE-RELATED"/>
    <property type="match status" value="1"/>
</dbReference>
<dbReference type="Pfam" id="PF17092">
    <property type="entry name" value="PCB_OB"/>
    <property type="match status" value="1"/>
</dbReference>
<keyword evidence="17" id="KW-0573">Peptidoglycan synthesis</keyword>
<dbReference type="InterPro" id="IPR023346">
    <property type="entry name" value="Lysozyme-like_dom_sf"/>
</dbReference>
<dbReference type="InterPro" id="IPR036950">
    <property type="entry name" value="PBP_transglycosylase"/>
</dbReference>
<dbReference type="GO" id="GO:0008360">
    <property type="term" value="P:regulation of cell shape"/>
    <property type="evidence" value="ECO:0007669"/>
    <property type="project" value="UniProtKB-KW"/>
</dbReference>
<dbReference type="GO" id="GO:0030288">
    <property type="term" value="C:outer membrane-bounded periplasmic space"/>
    <property type="evidence" value="ECO:0007669"/>
    <property type="project" value="TreeGrafter"/>
</dbReference>
<evidence type="ECO:0000256" key="27">
    <source>
        <dbReference type="SAM" id="MobiDB-lite"/>
    </source>
</evidence>
<protein>
    <recommendedName>
        <fullName evidence="6">Penicillin-binding protein 1A</fullName>
        <ecNumber evidence="24">2.4.99.28</ecNumber>
        <ecNumber evidence="5">3.4.16.4</ecNumber>
    </recommendedName>
</protein>
<dbReference type="InterPro" id="IPR012338">
    <property type="entry name" value="Beta-lactam/transpept-like"/>
</dbReference>
<dbReference type="FunFam" id="1.10.3810.10:FF:000003">
    <property type="entry name" value="Penicillin-binding protein 1a"/>
    <property type="match status" value="1"/>
</dbReference>
<evidence type="ECO:0000256" key="24">
    <source>
        <dbReference type="ARBA" id="ARBA00044770"/>
    </source>
</evidence>
<evidence type="ECO:0000256" key="19">
    <source>
        <dbReference type="ARBA" id="ARBA00023136"/>
    </source>
</evidence>
<dbReference type="Pfam" id="PF00912">
    <property type="entry name" value="Transgly"/>
    <property type="match status" value="1"/>
</dbReference>
<name>A0A8J7SCM2_9RHOB</name>
<dbReference type="PANTHER" id="PTHR32282:SF27">
    <property type="entry name" value="PENICILLIN-BINDING PROTEIN 1A"/>
    <property type="match status" value="1"/>
</dbReference>
<keyword evidence="8" id="KW-0997">Cell inner membrane</keyword>
<comment type="similarity">
    <text evidence="3">In the C-terminal section; belongs to the transpeptidase family.</text>
</comment>
<keyword evidence="11" id="KW-0328">Glycosyltransferase</keyword>
<feature type="region of interest" description="Disordered" evidence="27">
    <location>
        <begin position="826"/>
        <end position="866"/>
    </location>
</feature>
<dbReference type="GO" id="GO:0005886">
    <property type="term" value="C:plasma membrane"/>
    <property type="evidence" value="ECO:0007669"/>
    <property type="project" value="UniProtKB-SubCell"/>
</dbReference>
<keyword evidence="20" id="KW-0046">Antibiotic resistance</keyword>
<dbReference type="GO" id="GO:0008658">
    <property type="term" value="F:penicillin binding"/>
    <property type="evidence" value="ECO:0007669"/>
    <property type="project" value="InterPro"/>
</dbReference>
<evidence type="ECO:0000256" key="11">
    <source>
        <dbReference type="ARBA" id="ARBA00022676"/>
    </source>
</evidence>
<evidence type="ECO:0000256" key="9">
    <source>
        <dbReference type="ARBA" id="ARBA00022645"/>
    </source>
</evidence>
<keyword evidence="16" id="KW-0735">Signal-anchor</keyword>
<dbReference type="UniPathway" id="UPA00219"/>
<comment type="catalytic activity">
    <reaction evidence="25">
        <text>[GlcNAc-(1-&gt;4)-Mur2Ac(oyl-L-Ala-gamma-D-Glu-L-Lys-D-Ala-D-Ala)](n)-di-trans,octa-cis-undecaprenyl diphosphate + beta-D-GlcNAc-(1-&gt;4)-Mur2Ac(oyl-L-Ala-gamma-D-Glu-L-Lys-D-Ala-D-Ala)-di-trans,octa-cis-undecaprenyl diphosphate = [GlcNAc-(1-&gt;4)-Mur2Ac(oyl-L-Ala-gamma-D-Glu-L-Lys-D-Ala-D-Ala)](n+1)-di-trans,octa-cis-undecaprenyl diphosphate + di-trans,octa-cis-undecaprenyl diphosphate + H(+)</text>
        <dbReference type="Rhea" id="RHEA:23708"/>
        <dbReference type="Rhea" id="RHEA-COMP:9602"/>
        <dbReference type="Rhea" id="RHEA-COMP:9603"/>
        <dbReference type="ChEBI" id="CHEBI:15378"/>
        <dbReference type="ChEBI" id="CHEBI:58405"/>
        <dbReference type="ChEBI" id="CHEBI:60033"/>
        <dbReference type="ChEBI" id="CHEBI:78435"/>
        <dbReference type="EC" id="2.4.99.28"/>
    </reaction>
</comment>
<dbReference type="GO" id="GO:0009002">
    <property type="term" value="F:serine-type D-Ala-D-Ala carboxypeptidase activity"/>
    <property type="evidence" value="ECO:0007669"/>
    <property type="project" value="UniProtKB-EC"/>
</dbReference>
<proteinExistence type="inferred from homology"/>
<evidence type="ECO:0000313" key="31">
    <source>
        <dbReference type="EMBL" id="MBK0397977.1"/>
    </source>
</evidence>
<evidence type="ECO:0000256" key="13">
    <source>
        <dbReference type="ARBA" id="ARBA00022692"/>
    </source>
</evidence>
<evidence type="ECO:0000256" key="5">
    <source>
        <dbReference type="ARBA" id="ARBA00012448"/>
    </source>
</evidence>
<dbReference type="Pfam" id="PF00905">
    <property type="entry name" value="Transpeptidase"/>
    <property type="match status" value="1"/>
</dbReference>
<comment type="pathway">
    <text evidence="26">Glycan biosynthesis.</text>
</comment>
<evidence type="ECO:0000256" key="4">
    <source>
        <dbReference type="ARBA" id="ARBA00007739"/>
    </source>
</evidence>
<keyword evidence="7" id="KW-1003">Cell membrane</keyword>
<dbReference type="RefSeq" id="WP_200606368.1">
    <property type="nucleotide sequence ID" value="NZ_JAEHHL010000001.1"/>
</dbReference>
<gene>
    <name evidence="31" type="ORF">H0I76_02140</name>
</gene>
<dbReference type="GO" id="GO:0008955">
    <property type="term" value="F:peptidoglycan glycosyltransferase activity"/>
    <property type="evidence" value="ECO:0007669"/>
    <property type="project" value="UniProtKB-EC"/>
</dbReference>
<dbReference type="GO" id="GO:0071555">
    <property type="term" value="P:cell wall organization"/>
    <property type="evidence" value="ECO:0007669"/>
    <property type="project" value="UniProtKB-KW"/>
</dbReference>
<evidence type="ECO:0000256" key="20">
    <source>
        <dbReference type="ARBA" id="ARBA00023251"/>
    </source>
</evidence>
<evidence type="ECO:0000256" key="17">
    <source>
        <dbReference type="ARBA" id="ARBA00022984"/>
    </source>
</evidence>
<evidence type="ECO:0000256" key="1">
    <source>
        <dbReference type="ARBA" id="ARBA00004249"/>
    </source>
</evidence>
<comment type="subcellular location">
    <subcellularLocation>
        <location evidence="1">Cell inner membrane</location>
        <topology evidence="1">Single-pass type II membrane protein</topology>
    </subcellularLocation>
</comment>
<evidence type="ECO:0000256" key="25">
    <source>
        <dbReference type="ARBA" id="ARBA00049902"/>
    </source>
</evidence>
<keyword evidence="19" id="KW-0472">Membrane</keyword>
<dbReference type="NCBIfam" id="TIGR02074">
    <property type="entry name" value="PBP_1a_fam"/>
    <property type="match status" value="1"/>
</dbReference>
<keyword evidence="10" id="KW-0645">Protease</keyword>
<accession>A0A8J7SCM2</accession>
<sequence>MIRFFGSIFSALTSAALFAVAGAFALVHLFGNDLPKYDELVNYQPKMLSRVYSGEGKVIAQFATEQRVFVPIDEVPELVKEAFISAEDKNFYLHPGVDAVGIAKAVVRFAQARASGGDTRLSGASTITQQVMKNFLVGNERSVERKIKEAILAVRLDGALSKDQILELYLNEIFLGARSYGILAAAQNYFGKALEDLTPAEAAYLAALPKAPSDLHPVRNRDRAISRRNYVIRQMEENGYLSAEEAQAAMESAFETLLDGDAPVAALNPDPDYFTAEVRRQMVREVGQDQLYEGGLSIRATIEPDLQAIAGRALRRGLEGYDRGRAVWHGTLGEIQSIAEGTTDDWRAALAAYRVPRDIEGWNPAVVLEVGEKTAIVGVEGIDAEGPDGPGTVRLQLADEKWIRAVRRGGKSARAPQRGDDLWQKGDVFYVAPAEEGESWRMHQIPDVQGAFMAMDPASGRVLALWGGFSYEQSVFNRATQALRQPGSSFKPFVYAAALDAGYTPATIVLDAPVVVRQAGAEDWRPKNSSGRFYGPSPLRVGLEQSRNLMTIRIAQQVGMDRIATYAERFGVYENMPHHLSYALGAGETTLYEMVAAYGMFANGGKRVRPTVIDRIQDRNGNTLYAHDPRFCRGCEIEGPAPRGEPLLFDQRSQIMNPVTAHQIVSILEGVVARGTASRTVGGLGFPVAGKTGTTNDAKDAWFIGFTPSMVAGCFIGYDNPEPMGRGAYGGTLCGPVFREFMAEAMKTRVPGEFRAPETGGMVTVKIDRLSGERLPDDASGPDVIVEVFQQGTEPELYAEASAIAGDEELFGSFGGDLPFALAGEEADSGWGSGALPPDSEGSGDAGARRPQPNVPSVGLGTGGLY</sequence>
<dbReference type="GO" id="GO:0046677">
    <property type="term" value="P:response to antibiotic"/>
    <property type="evidence" value="ECO:0007669"/>
    <property type="project" value="UniProtKB-KW"/>
</dbReference>
<feature type="domain" description="Glycosyl transferase family 51" evidence="29">
    <location>
        <begin position="56"/>
        <end position="236"/>
    </location>
</feature>
<evidence type="ECO:0000256" key="7">
    <source>
        <dbReference type="ARBA" id="ARBA00022475"/>
    </source>
</evidence>
<dbReference type="EC" id="3.4.16.4" evidence="5"/>
<evidence type="ECO:0000256" key="14">
    <source>
        <dbReference type="ARBA" id="ARBA00022801"/>
    </source>
</evidence>
<dbReference type="SUPFAM" id="SSF56601">
    <property type="entry name" value="beta-lactamase/transpeptidase-like"/>
    <property type="match status" value="1"/>
</dbReference>
<keyword evidence="32" id="KW-1185">Reference proteome</keyword>
<dbReference type="InterPro" id="IPR001264">
    <property type="entry name" value="Glyco_trans_51"/>
</dbReference>
<evidence type="ECO:0000256" key="18">
    <source>
        <dbReference type="ARBA" id="ARBA00022989"/>
    </source>
</evidence>
<dbReference type="Proteomes" id="UP000655420">
    <property type="component" value="Unassembled WGS sequence"/>
</dbReference>
<keyword evidence="22" id="KW-0961">Cell wall biogenesis/degradation</keyword>
<dbReference type="EC" id="2.4.99.28" evidence="24"/>
<keyword evidence="12" id="KW-0808">Transferase</keyword>
<keyword evidence="18" id="KW-1133">Transmembrane helix</keyword>
<evidence type="ECO:0000256" key="10">
    <source>
        <dbReference type="ARBA" id="ARBA00022670"/>
    </source>
</evidence>
<dbReference type="Gene3D" id="1.10.3810.10">
    <property type="entry name" value="Biosynthetic peptidoglycan transglycosylase-like"/>
    <property type="match status" value="1"/>
</dbReference>
<evidence type="ECO:0000259" key="28">
    <source>
        <dbReference type="Pfam" id="PF00905"/>
    </source>
</evidence>
<dbReference type="Gene3D" id="3.40.710.10">
    <property type="entry name" value="DD-peptidase/beta-lactamase superfamily"/>
    <property type="match status" value="2"/>
</dbReference>
<keyword evidence="13" id="KW-0812">Transmembrane</keyword>
<evidence type="ECO:0000256" key="22">
    <source>
        <dbReference type="ARBA" id="ARBA00023316"/>
    </source>
</evidence>
<dbReference type="InterPro" id="IPR050396">
    <property type="entry name" value="Glycosyltr_51/Transpeptidase"/>
</dbReference>
<evidence type="ECO:0000256" key="21">
    <source>
        <dbReference type="ARBA" id="ARBA00023268"/>
    </source>
</evidence>
<comment type="pathway">
    <text evidence="2">Cell wall biogenesis; peptidoglycan biosynthesis.</text>
</comment>
<evidence type="ECO:0000259" key="29">
    <source>
        <dbReference type="Pfam" id="PF00912"/>
    </source>
</evidence>
<dbReference type="SUPFAM" id="SSF53955">
    <property type="entry name" value="Lysozyme-like"/>
    <property type="match status" value="1"/>
</dbReference>
<evidence type="ECO:0000256" key="6">
    <source>
        <dbReference type="ARBA" id="ARBA00018638"/>
    </source>
</evidence>
<keyword evidence="21" id="KW-0511">Multifunctional enzyme</keyword>
<reference evidence="31" key="1">
    <citation type="submission" date="2020-12" db="EMBL/GenBank/DDBJ databases">
        <title>Bacterial taxonomy.</title>
        <authorList>
            <person name="Pan X."/>
        </authorList>
    </citation>
    <scope>NUCLEOTIDE SEQUENCE</scope>
    <source>
        <strain evidence="31">M0105</strain>
    </source>
</reference>
<feature type="domain" description="Penicillin-binding protein transpeptidase" evidence="28">
    <location>
        <begin position="450"/>
        <end position="742"/>
    </location>
</feature>
<evidence type="ECO:0000256" key="23">
    <source>
        <dbReference type="ARBA" id="ARBA00034000"/>
    </source>
</evidence>
<dbReference type="InterPro" id="IPR001460">
    <property type="entry name" value="PCN-bd_Tpept"/>
</dbReference>
<keyword evidence="15" id="KW-0133">Cell shape</keyword>
<evidence type="ECO:0000256" key="3">
    <source>
        <dbReference type="ARBA" id="ARBA00007090"/>
    </source>
</evidence>